<dbReference type="PROSITE" id="PS51257">
    <property type="entry name" value="PROKAR_LIPOPROTEIN"/>
    <property type="match status" value="1"/>
</dbReference>
<evidence type="ECO:0000313" key="5">
    <source>
        <dbReference type="Proteomes" id="UP000320623"/>
    </source>
</evidence>
<sequence>MHKQYRKFNKDAGHKIIVLLFSMAMILSCAGNTNVSDRGVNVIVTSEKASEEPLGDQSLEPSLWGTGNINQIREYLPLIKRYSKIYGFDWRLILAVIQQESNFDHNAVSPKGAYGLLQLMPETGEEIVSAVSHIYDYKTPEQNIVAGMHYLWTQFNRFYSRGMDSLECLKLALAAYNAGPGRVLDAQHLALYLGRNPNEWESVKLALSLLSPEYYTLHRYVWETGRPRSGYFKNYKETINYVEKILRYYEKYKRLLK</sequence>
<dbReference type="Gene3D" id="1.10.530.10">
    <property type="match status" value="1"/>
</dbReference>
<dbReference type="InterPro" id="IPR008258">
    <property type="entry name" value="Transglycosylase_SLT_dom_1"/>
</dbReference>
<dbReference type="SUPFAM" id="SSF53955">
    <property type="entry name" value="Lysozyme-like"/>
    <property type="match status" value="1"/>
</dbReference>
<organism evidence="4 5">
    <name type="scientific">Candidatus Thermokryptus mobilis</name>
    <dbReference type="NCBI Taxonomy" id="1643428"/>
    <lineage>
        <taxon>Bacteria</taxon>
        <taxon>Pseudomonadati</taxon>
        <taxon>Candidatus Kryptoniota</taxon>
        <taxon>Candidatus Thermokryptus</taxon>
    </lineage>
</organism>
<feature type="chain" id="PRO_5006624564" evidence="2">
    <location>
        <begin position="31"/>
        <end position="257"/>
    </location>
</feature>
<reference evidence="5" key="1">
    <citation type="submission" date="2015-11" db="EMBL/GenBank/DDBJ databases">
        <authorList>
            <person name="Varghese N."/>
        </authorList>
    </citation>
    <scope>NUCLEOTIDE SEQUENCE [LARGE SCALE GENOMIC DNA]</scope>
</reference>
<dbReference type="EMBL" id="FAOO01000002">
    <property type="protein sequence ID" value="CUU02009.1"/>
    <property type="molecule type" value="Genomic_DNA"/>
</dbReference>
<gene>
    <name evidence="4" type="ORF">JGI1_00397</name>
</gene>
<dbReference type="RefSeq" id="WP_140944197.1">
    <property type="nucleotide sequence ID" value="NZ_FAOO01000002.1"/>
</dbReference>
<dbReference type="AlphaFoldDB" id="A0A0S4MTF7"/>
<keyword evidence="2" id="KW-0732">Signal</keyword>
<dbReference type="OrthoDB" id="9801695at2"/>
<comment type="similarity">
    <text evidence="1">Belongs to the transglycosylase Slt family.</text>
</comment>
<accession>A0A0S4MTF7</accession>
<feature type="domain" description="Transglycosylase SLT" evidence="3">
    <location>
        <begin position="78"/>
        <end position="187"/>
    </location>
</feature>
<dbReference type="Pfam" id="PF01464">
    <property type="entry name" value="SLT"/>
    <property type="match status" value="1"/>
</dbReference>
<dbReference type="STRING" id="1643428.GCA_001442855_00384"/>
<protein>
    <submittedName>
        <fullName evidence="4">Transglycosylase SLT domain-containing protein</fullName>
    </submittedName>
</protein>
<feature type="signal peptide" evidence="2">
    <location>
        <begin position="1"/>
        <end position="30"/>
    </location>
</feature>
<evidence type="ECO:0000259" key="3">
    <source>
        <dbReference type="Pfam" id="PF01464"/>
    </source>
</evidence>
<keyword evidence="5" id="KW-1185">Reference proteome</keyword>
<name>A0A0S4MTF7_9BACT</name>
<evidence type="ECO:0000256" key="1">
    <source>
        <dbReference type="ARBA" id="ARBA00007734"/>
    </source>
</evidence>
<dbReference type="PANTHER" id="PTHR37423:SF2">
    <property type="entry name" value="MEMBRANE-BOUND LYTIC MUREIN TRANSGLYCOSYLASE C"/>
    <property type="match status" value="1"/>
</dbReference>
<dbReference type="PANTHER" id="PTHR37423">
    <property type="entry name" value="SOLUBLE LYTIC MUREIN TRANSGLYCOSYLASE-RELATED"/>
    <property type="match status" value="1"/>
</dbReference>
<evidence type="ECO:0000313" key="4">
    <source>
        <dbReference type="EMBL" id="CUU02009.1"/>
    </source>
</evidence>
<dbReference type="Proteomes" id="UP000320623">
    <property type="component" value="Unassembled WGS sequence"/>
</dbReference>
<evidence type="ECO:0000256" key="2">
    <source>
        <dbReference type="SAM" id="SignalP"/>
    </source>
</evidence>
<dbReference type="InterPro" id="IPR023346">
    <property type="entry name" value="Lysozyme-like_dom_sf"/>
</dbReference>
<proteinExistence type="inferred from homology"/>